<feature type="compositionally biased region" description="Pro residues" evidence="4">
    <location>
        <begin position="129"/>
        <end position="139"/>
    </location>
</feature>
<dbReference type="GO" id="GO:0006412">
    <property type="term" value="P:translation"/>
    <property type="evidence" value="ECO:0007669"/>
    <property type="project" value="InterPro"/>
</dbReference>
<dbReference type="GO" id="GO:0005840">
    <property type="term" value="C:ribosome"/>
    <property type="evidence" value="ECO:0007669"/>
    <property type="project" value="UniProtKB-KW"/>
</dbReference>
<sequence length="345" mass="37437">MNYYSSSSSAAATALVRRACACACRATGPSALTLSPQLIARRWAATRSLSRSRRTSVRQQQQQHRAFSSTCLLHQAQPVSDLPPTSSEGLDASILHKASAGGANVAPSVLSRAPTDPNVKKSSSASIPQNPPYTPPAPSSPKAKTTAPSSWDPSLIYPSATHEIPDADAEFLSTSPTLVGTVTRTGTMQKTVRVTRHIQVWHAQFQKHYTRATHSLVHDAHNLLREGDVVRFGAFPPSLRQARDARGQLVVKRHRPRDRNGVVKEKGVRYVVRDVLTPFGVPVEQRRERSVGSEAGRWRGTEGEVKKLALRQKGRRDGGKGSSSGSASKKHRANANQSAAVDQER</sequence>
<dbReference type="AlphaFoldDB" id="A0A178ZFI0"/>
<feature type="compositionally biased region" description="Basic and acidic residues" evidence="4">
    <location>
        <begin position="286"/>
        <end position="307"/>
    </location>
</feature>
<dbReference type="GO" id="GO:0003735">
    <property type="term" value="F:structural constituent of ribosome"/>
    <property type="evidence" value="ECO:0007669"/>
    <property type="project" value="InterPro"/>
</dbReference>
<evidence type="ECO:0008006" key="7">
    <source>
        <dbReference type="Google" id="ProtNLM"/>
    </source>
</evidence>
<comment type="similarity">
    <text evidence="1">Belongs to the universal ribosomal protein uS17 family.</text>
</comment>
<feature type="compositionally biased region" description="Low complexity" evidence="4">
    <location>
        <begin position="140"/>
        <end position="150"/>
    </location>
</feature>
<dbReference type="OrthoDB" id="274752at2759"/>
<dbReference type="SUPFAM" id="SSF50249">
    <property type="entry name" value="Nucleic acid-binding proteins"/>
    <property type="match status" value="1"/>
</dbReference>
<dbReference type="STRING" id="1367422.A0A178ZFI0"/>
<accession>A0A178ZFI0</accession>
<evidence type="ECO:0000256" key="4">
    <source>
        <dbReference type="SAM" id="MobiDB-lite"/>
    </source>
</evidence>
<evidence type="ECO:0000256" key="3">
    <source>
        <dbReference type="ARBA" id="ARBA00023274"/>
    </source>
</evidence>
<gene>
    <name evidence="5" type="ORF">AYL99_07608</name>
</gene>
<dbReference type="InterPro" id="IPR012340">
    <property type="entry name" value="NA-bd_OB-fold"/>
</dbReference>
<comment type="caution">
    <text evidence="5">The sequence shown here is derived from an EMBL/GenBank/DDBJ whole genome shotgun (WGS) entry which is preliminary data.</text>
</comment>
<reference evidence="5 6" key="1">
    <citation type="submission" date="2016-04" db="EMBL/GenBank/DDBJ databases">
        <title>Draft genome of Fonsecaea erecta CBS 125763.</title>
        <authorList>
            <person name="Weiss V.A."/>
            <person name="Vicente V.A."/>
            <person name="Raittz R.T."/>
            <person name="Moreno L.F."/>
            <person name="De Souza E.M."/>
            <person name="Pedrosa F.O."/>
            <person name="Steffens M.B."/>
            <person name="Faoro H."/>
            <person name="Tadra-Sfeir M.Z."/>
            <person name="Najafzadeh M.J."/>
            <person name="Felipe M.S."/>
            <person name="Teixeira M."/>
            <person name="Sun J."/>
            <person name="Xi L."/>
            <person name="Gomes R."/>
            <person name="De Azevedo C.M."/>
            <person name="Salgado C.G."/>
            <person name="Da Silva M.B."/>
            <person name="Nascimento M.F."/>
            <person name="Queiroz-Telles F."/>
            <person name="Attili D.S."/>
            <person name="Gorbushina A."/>
        </authorList>
    </citation>
    <scope>NUCLEOTIDE SEQUENCE [LARGE SCALE GENOMIC DNA]</scope>
    <source>
        <strain evidence="5 6">CBS 125763</strain>
    </source>
</reference>
<dbReference type="GeneID" id="30011776"/>
<dbReference type="Proteomes" id="UP000078343">
    <property type="component" value="Unassembled WGS sequence"/>
</dbReference>
<proteinExistence type="inferred from homology"/>
<evidence type="ECO:0000256" key="2">
    <source>
        <dbReference type="ARBA" id="ARBA00022980"/>
    </source>
</evidence>
<dbReference type="InterPro" id="IPR000266">
    <property type="entry name" value="Ribosomal_uS17"/>
</dbReference>
<keyword evidence="6" id="KW-1185">Reference proteome</keyword>
<feature type="compositionally biased region" description="Polar residues" evidence="4">
    <location>
        <begin position="334"/>
        <end position="345"/>
    </location>
</feature>
<keyword evidence="3" id="KW-0687">Ribonucleoprotein</keyword>
<dbReference type="Pfam" id="PF00366">
    <property type="entry name" value="Ribosomal_S17"/>
    <property type="match status" value="1"/>
</dbReference>
<feature type="region of interest" description="Disordered" evidence="4">
    <location>
        <begin position="103"/>
        <end position="158"/>
    </location>
</feature>
<evidence type="ECO:0000313" key="6">
    <source>
        <dbReference type="Proteomes" id="UP000078343"/>
    </source>
</evidence>
<keyword evidence="2" id="KW-0689">Ribosomal protein</keyword>
<evidence type="ECO:0000313" key="5">
    <source>
        <dbReference type="EMBL" id="OAP58518.1"/>
    </source>
</evidence>
<protein>
    <recommendedName>
        <fullName evidence="7">30S ribosomal protein S17</fullName>
    </recommendedName>
</protein>
<dbReference type="RefSeq" id="XP_018691885.1">
    <property type="nucleotide sequence ID" value="XM_018839117.1"/>
</dbReference>
<evidence type="ECO:0000256" key="1">
    <source>
        <dbReference type="ARBA" id="ARBA00010254"/>
    </source>
</evidence>
<organism evidence="5 6">
    <name type="scientific">Fonsecaea erecta</name>
    <dbReference type="NCBI Taxonomy" id="1367422"/>
    <lineage>
        <taxon>Eukaryota</taxon>
        <taxon>Fungi</taxon>
        <taxon>Dikarya</taxon>
        <taxon>Ascomycota</taxon>
        <taxon>Pezizomycotina</taxon>
        <taxon>Eurotiomycetes</taxon>
        <taxon>Chaetothyriomycetidae</taxon>
        <taxon>Chaetothyriales</taxon>
        <taxon>Herpotrichiellaceae</taxon>
        <taxon>Fonsecaea</taxon>
    </lineage>
</organism>
<name>A0A178ZFI0_9EURO</name>
<feature type="region of interest" description="Disordered" evidence="4">
    <location>
        <begin position="286"/>
        <end position="345"/>
    </location>
</feature>
<dbReference type="Gene3D" id="2.40.50.140">
    <property type="entry name" value="Nucleic acid-binding proteins"/>
    <property type="match status" value="1"/>
</dbReference>
<dbReference type="GO" id="GO:1990904">
    <property type="term" value="C:ribonucleoprotein complex"/>
    <property type="evidence" value="ECO:0007669"/>
    <property type="project" value="UniProtKB-KW"/>
</dbReference>
<dbReference type="EMBL" id="LVYI01000006">
    <property type="protein sequence ID" value="OAP58518.1"/>
    <property type="molecule type" value="Genomic_DNA"/>
</dbReference>